<comment type="similarity">
    <text evidence="2 9">Belongs to the FliQ/MopD/SpaQ family.</text>
</comment>
<reference evidence="11" key="1">
    <citation type="journal article" date="2019" name="Int. J. Syst. Evol. Microbiol.">
        <title>The Global Catalogue of Microorganisms (GCM) 10K type strain sequencing project: providing services to taxonomists for standard genome sequencing and annotation.</title>
        <authorList>
            <consortium name="The Broad Institute Genomics Platform"/>
            <consortium name="The Broad Institute Genome Sequencing Center for Infectious Disease"/>
            <person name="Wu L."/>
            <person name="Ma J."/>
        </authorList>
    </citation>
    <scope>NUCLEOTIDE SEQUENCE [LARGE SCALE GENOMIC DNA]</scope>
    <source>
        <strain evidence="11">JCM 17593</strain>
    </source>
</reference>
<evidence type="ECO:0000256" key="7">
    <source>
        <dbReference type="ARBA" id="ARBA00023136"/>
    </source>
</evidence>
<sequence>MGGGGMDSAMVLDLGVKTLLVAAKLSAPILITALAVGFAIALLQSMTQIQEVTLSFVPKLLGIAIVLVVCGNWMIQTLVQFTQQLFDELPKLLGG</sequence>
<feature type="transmembrane region" description="Helical" evidence="9">
    <location>
        <begin position="56"/>
        <end position="75"/>
    </location>
</feature>
<keyword evidence="11" id="KW-1185">Reference proteome</keyword>
<evidence type="ECO:0000256" key="9">
    <source>
        <dbReference type="RuleBase" id="RU364090"/>
    </source>
</evidence>
<evidence type="ECO:0000256" key="1">
    <source>
        <dbReference type="ARBA" id="ARBA00004651"/>
    </source>
</evidence>
<gene>
    <name evidence="9 10" type="primary">fliQ</name>
    <name evidence="10" type="ORF">GCM10022288_07930</name>
</gene>
<evidence type="ECO:0000313" key="11">
    <source>
        <dbReference type="Proteomes" id="UP001500213"/>
    </source>
</evidence>
<dbReference type="PRINTS" id="PR00952">
    <property type="entry name" value="TYPE3IMQPROT"/>
</dbReference>
<name>A0ABP8ALI4_9MICO</name>
<dbReference type="Proteomes" id="UP001500213">
    <property type="component" value="Unassembled WGS sequence"/>
</dbReference>
<dbReference type="InterPro" id="IPR002191">
    <property type="entry name" value="Bac_export_3"/>
</dbReference>
<keyword evidence="10" id="KW-0282">Flagellum</keyword>
<dbReference type="PANTHER" id="PTHR34040">
    <property type="entry name" value="FLAGELLAR BIOSYNTHETIC PROTEIN FLIQ"/>
    <property type="match status" value="1"/>
</dbReference>
<evidence type="ECO:0000313" key="10">
    <source>
        <dbReference type="EMBL" id="GAA4185635.1"/>
    </source>
</evidence>
<organism evidence="10 11">
    <name type="scientific">Gryllotalpicola kribbensis</name>
    <dbReference type="NCBI Taxonomy" id="993084"/>
    <lineage>
        <taxon>Bacteria</taxon>
        <taxon>Bacillati</taxon>
        <taxon>Actinomycetota</taxon>
        <taxon>Actinomycetes</taxon>
        <taxon>Micrococcales</taxon>
        <taxon>Microbacteriaceae</taxon>
        <taxon>Gryllotalpicola</taxon>
    </lineage>
</organism>
<comment type="caution">
    <text evidence="10">The sequence shown here is derived from an EMBL/GenBank/DDBJ whole genome shotgun (WGS) entry which is preliminary data.</text>
</comment>
<dbReference type="EMBL" id="BAABBX010000005">
    <property type="protein sequence ID" value="GAA4185635.1"/>
    <property type="molecule type" value="Genomic_DNA"/>
</dbReference>
<evidence type="ECO:0000256" key="4">
    <source>
        <dbReference type="ARBA" id="ARBA00022475"/>
    </source>
</evidence>
<comment type="subcellular location">
    <subcellularLocation>
        <location evidence="1 9">Cell membrane</location>
        <topology evidence="1">Multi-pass membrane protein</topology>
    </subcellularLocation>
    <subcellularLocation>
        <location evidence="9">Bacterial flagellum basal body</location>
    </subcellularLocation>
</comment>
<keyword evidence="6 9" id="KW-1133">Transmembrane helix</keyword>
<dbReference type="PIRSF" id="PIRSF004669">
    <property type="entry name" value="FliQ"/>
    <property type="match status" value="1"/>
</dbReference>
<keyword evidence="4 9" id="KW-1003">Cell membrane</keyword>
<keyword evidence="10" id="KW-0969">Cilium</keyword>
<evidence type="ECO:0000256" key="6">
    <source>
        <dbReference type="ARBA" id="ARBA00022989"/>
    </source>
</evidence>
<dbReference type="InterPro" id="IPR006305">
    <property type="entry name" value="FliQ"/>
</dbReference>
<dbReference type="Pfam" id="PF01313">
    <property type="entry name" value="Bac_export_3"/>
    <property type="match status" value="1"/>
</dbReference>
<evidence type="ECO:0000256" key="5">
    <source>
        <dbReference type="ARBA" id="ARBA00022692"/>
    </source>
</evidence>
<evidence type="ECO:0000256" key="2">
    <source>
        <dbReference type="ARBA" id="ARBA00006156"/>
    </source>
</evidence>
<protein>
    <recommendedName>
        <fullName evidence="3 9">Flagellar biosynthetic protein FliQ</fullName>
    </recommendedName>
</protein>
<evidence type="ECO:0000256" key="8">
    <source>
        <dbReference type="ARBA" id="ARBA00023143"/>
    </source>
</evidence>
<keyword evidence="10" id="KW-0966">Cell projection</keyword>
<dbReference type="NCBIfam" id="TIGR01402">
    <property type="entry name" value="fliQ"/>
    <property type="match status" value="1"/>
</dbReference>
<keyword evidence="8 9" id="KW-0975">Bacterial flagellum</keyword>
<feature type="transmembrane region" description="Helical" evidence="9">
    <location>
        <begin position="20"/>
        <end position="44"/>
    </location>
</feature>
<dbReference type="PANTHER" id="PTHR34040:SF2">
    <property type="entry name" value="FLAGELLAR BIOSYNTHETIC PROTEIN FLIQ"/>
    <property type="match status" value="1"/>
</dbReference>
<proteinExistence type="inferred from homology"/>
<comment type="function">
    <text evidence="9">Role in flagellar biosynthesis.</text>
</comment>
<accession>A0ABP8ALI4</accession>
<evidence type="ECO:0000256" key="3">
    <source>
        <dbReference type="ARBA" id="ARBA00021718"/>
    </source>
</evidence>
<keyword evidence="7 9" id="KW-0472">Membrane</keyword>
<keyword evidence="5 9" id="KW-0812">Transmembrane</keyword>